<dbReference type="InterPro" id="IPR016181">
    <property type="entry name" value="Acyl_CoA_acyltransferase"/>
</dbReference>
<keyword evidence="5" id="KW-1185">Reference proteome</keyword>
<feature type="domain" description="N-acetyltransferase" evidence="3">
    <location>
        <begin position="18"/>
        <end position="170"/>
    </location>
</feature>
<evidence type="ECO:0000313" key="4">
    <source>
        <dbReference type="EMBL" id="PRP66040.1"/>
    </source>
</evidence>
<evidence type="ECO:0000259" key="3">
    <source>
        <dbReference type="PROSITE" id="PS51186"/>
    </source>
</evidence>
<gene>
    <name evidence="4" type="ORF">BST86_02545</name>
</gene>
<dbReference type="RefSeq" id="WP_105981894.1">
    <property type="nucleotide sequence ID" value="NZ_MQUC01000003.1"/>
</dbReference>
<dbReference type="InterPro" id="IPR050832">
    <property type="entry name" value="Bact_Acetyltransf"/>
</dbReference>
<reference evidence="4 5" key="1">
    <citation type="submission" date="2016-11" db="EMBL/GenBank/DDBJ databases">
        <title>Trade-off between light-utilization and light-protection in marine flavobacteria.</title>
        <authorList>
            <person name="Kumagai Y."/>
        </authorList>
    </citation>
    <scope>NUCLEOTIDE SEQUENCE [LARGE SCALE GENOMIC DNA]</scope>
    <source>
        <strain evidence="4 5">JCM 17109</strain>
    </source>
</reference>
<dbReference type="EMBL" id="MQUC01000003">
    <property type="protein sequence ID" value="PRP66040.1"/>
    <property type="molecule type" value="Genomic_DNA"/>
</dbReference>
<accession>A0A2S9WRD3</accession>
<dbReference type="GO" id="GO:0016747">
    <property type="term" value="F:acyltransferase activity, transferring groups other than amino-acyl groups"/>
    <property type="evidence" value="ECO:0007669"/>
    <property type="project" value="InterPro"/>
</dbReference>
<dbReference type="CDD" id="cd04301">
    <property type="entry name" value="NAT_SF"/>
    <property type="match status" value="1"/>
</dbReference>
<name>A0A2S9WRD3_9FLAO</name>
<protein>
    <recommendedName>
        <fullName evidence="3">N-acetyltransferase domain-containing protein</fullName>
    </recommendedName>
</protein>
<dbReference type="InterPro" id="IPR000182">
    <property type="entry name" value="GNAT_dom"/>
</dbReference>
<evidence type="ECO:0000313" key="5">
    <source>
        <dbReference type="Proteomes" id="UP000239532"/>
    </source>
</evidence>
<sequence>MQDHHFIYTTPKASQITDAISLLKKAAQRLQSQNLKQWSYWLDPPAERLEWLQEGFENGQFTFVYKDEKLVAMYRLMDVDLKYWGKKEESAYYIHSLVVDPDFKGQKIGSHLIHRIFQKALIAKKQFLRLDCDATNDGLCLYYQRLGFEKVGQVQMELSLNALFERPVLNKK</sequence>
<evidence type="ECO:0000256" key="2">
    <source>
        <dbReference type="ARBA" id="ARBA00023315"/>
    </source>
</evidence>
<dbReference type="PROSITE" id="PS51186">
    <property type="entry name" value="GNAT"/>
    <property type="match status" value="1"/>
</dbReference>
<keyword evidence="1" id="KW-0808">Transferase</keyword>
<organism evidence="4 5">
    <name type="scientific">Nonlabens agnitus</name>
    <dbReference type="NCBI Taxonomy" id="870484"/>
    <lineage>
        <taxon>Bacteria</taxon>
        <taxon>Pseudomonadati</taxon>
        <taxon>Bacteroidota</taxon>
        <taxon>Flavobacteriia</taxon>
        <taxon>Flavobacteriales</taxon>
        <taxon>Flavobacteriaceae</taxon>
        <taxon>Nonlabens</taxon>
    </lineage>
</organism>
<dbReference type="PANTHER" id="PTHR43877:SF2">
    <property type="entry name" value="AMINOALKYLPHOSPHONATE N-ACETYLTRANSFERASE-RELATED"/>
    <property type="match status" value="1"/>
</dbReference>
<dbReference type="PANTHER" id="PTHR43877">
    <property type="entry name" value="AMINOALKYLPHOSPHONATE N-ACETYLTRANSFERASE-RELATED-RELATED"/>
    <property type="match status" value="1"/>
</dbReference>
<dbReference type="AlphaFoldDB" id="A0A2S9WRD3"/>
<dbReference type="SUPFAM" id="SSF55729">
    <property type="entry name" value="Acyl-CoA N-acyltransferases (Nat)"/>
    <property type="match status" value="1"/>
</dbReference>
<dbReference type="Gene3D" id="3.40.630.30">
    <property type="match status" value="1"/>
</dbReference>
<proteinExistence type="predicted"/>
<dbReference type="Pfam" id="PF00583">
    <property type="entry name" value="Acetyltransf_1"/>
    <property type="match status" value="1"/>
</dbReference>
<dbReference type="Proteomes" id="UP000239532">
    <property type="component" value="Unassembled WGS sequence"/>
</dbReference>
<evidence type="ECO:0000256" key="1">
    <source>
        <dbReference type="ARBA" id="ARBA00022679"/>
    </source>
</evidence>
<comment type="caution">
    <text evidence="4">The sequence shown here is derived from an EMBL/GenBank/DDBJ whole genome shotgun (WGS) entry which is preliminary data.</text>
</comment>
<dbReference type="OrthoDB" id="1188001at2"/>
<keyword evidence="2" id="KW-0012">Acyltransferase</keyword>